<keyword evidence="5" id="KW-1185">Reference proteome</keyword>
<dbReference type="SMART" id="SM00032">
    <property type="entry name" value="CCP"/>
    <property type="match status" value="1"/>
</dbReference>
<evidence type="ECO:0000259" key="3">
    <source>
        <dbReference type="PROSITE" id="PS50923"/>
    </source>
</evidence>
<comment type="caution">
    <text evidence="4">The sequence shown here is derived from an EMBL/GenBank/DDBJ whole genome shotgun (WGS) entry which is preliminary data.</text>
</comment>
<dbReference type="Pfam" id="PF00084">
    <property type="entry name" value="Sushi"/>
    <property type="match status" value="1"/>
</dbReference>
<dbReference type="PROSITE" id="PS50923">
    <property type="entry name" value="SUSHI"/>
    <property type="match status" value="1"/>
</dbReference>
<dbReference type="Proteomes" id="UP001519460">
    <property type="component" value="Unassembled WGS sequence"/>
</dbReference>
<evidence type="ECO:0000313" key="5">
    <source>
        <dbReference type="Proteomes" id="UP001519460"/>
    </source>
</evidence>
<name>A0ABD0KVD0_9CAEN</name>
<reference evidence="4 5" key="1">
    <citation type="journal article" date="2023" name="Sci. Data">
        <title>Genome assembly of the Korean intertidal mud-creeper Batillaria attramentaria.</title>
        <authorList>
            <person name="Patra A.K."/>
            <person name="Ho P.T."/>
            <person name="Jun S."/>
            <person name="Lee S.J."/>
            <person name="Kim Y."/>
            <person name="Won Y.J."/>
        </authorList>
    </citation>
    <scope>NUCLEOTIDE SEQUENCE [LARGE SCALE GENOMIC DNA]</scope>
    <source>
        <strain evidence="4">Wonlab-2016</strain>
    </source>
</reference>
<evidence type="ECO:0000313" key="4">
    <source>
        <dbReference type="EMBL" id="KAK7491104.1"/>
    </source>
</evidence>
<dbReference type="InterPro" id="IPR000436">
    <property type="entry name" value="Sushi_SCR_CCP_dom"/>
</dbReference>
<dbReference type="SUPFAM" id="SSF57535">
    <property type="entry name" value="Complement control module/SCR domain"/>
    <property type="match status" value="1"/>
</dbReference>
<organism evidence="4 5">
    <name type="scientific">Batillaria attramentaria</name>
    <dbReference type="NCBI Taxonomy" id="370345"/>
    <lineage>
        <taxon>Eukaryota</taxon>
        <taxon>Metazoa</taxon>
        <taxon>Spiralia</taxon>
        <taxon>Lophotrochozoa</taxon>
        <taxon>Mollusca</taxon>
        <taxon>Gastropoda</taxon>
        <taxon>Caenogastropoda</taxon>
        <taxon>Sorbeoconcha</taxon>
        <taxon>Cerithioidea</taxon>
        <taxon>Batillariidae</taxon>
        <taxon>Batillaria</taxon>
    </lineage>
</organism>
<dbReference type="CDD" id="cd00033">
    <property type="entry name" value="CCP"/>
    <property type="match status" value="1"/>
</dbReference>
<keyword evidence="2" id="KW-0768">Sushi</keyword>
<evidence type="ECO:0000256" key="1">
    <source>
        <dbReference type="ARBA" id="ARBA00023157"/>
    </source>
</evidence>
<keyword evidence="1" id="KW-1015">Disulfide bond</keyword>
<dbReference type="InterPro" id="IPR035976">
    <property type="entry name" value="Sushi/SCR/CCP_sf"/>
</dbReference>
<gene>
    <name evidence="4" type="ORF">BaRGS_00017668</name>
</gene>
<dbReference type="AlphaFoldDB" id="A0ABD0KVD0"/>
<accession>A0ABD0KVD0</accession>
<dbReference type="EMBL" id="JACVVK020000119">
    <property type="protein sequence ID" value="KAK7491104.1"/>
    <property type="molecule type" value="Genomic_DNA"/>
</dbReference>
<sequence length="284" mass="31037">MCNNPPTVDNAVVQVSDYTYGSQASYTCKPGFHASDIAHPISCRENGQWDPPQFTCANMMGMGMRGMPGMQSMMSGMPGMGGTGGMSGLPAGMEGLMANVAATVMKSQLNNAAGGGGQNPMASMGLPPHLMAGQMMGGIGGGAQASLPAHLQGMAPLAPLMDPSLMGTMGLNMPGMTGAAPGGAAAPNRKPLEPEQMQELQTTDKEFWKADKEFWKADKEFWKADKEFWKADKEFWKADKEFWKADKEFWKADKEFWKADKEFWKADKEFWKADKEFWKADKEF</sequence>
<feature type="domain" description="Sushi" evidence="3">
    <location>
        <begin position="1"/>
        <end position="58"/>
    </location>
</feature>
<evidence type="ECO:0000256" key="2">
    <source>
        <dbReference type="PROSITE-ProRule" id="PRU00302"/>
    </source>
</evidence>
<protein>
    <recommendedName>
        <fullName evidence="3">Sushi domain-containing protein</fullName>
    </recommendedName>
</protein>
<proteinExistence type="predicted"/>
<comment type="caution">
    <text evidence="2">Lacks conserved residue(s) required for the propagation of feature annotation.</text>
</comment>
<dbReference type="Gene3D" id="2.10.70.10">
    <property type="entry name" value="Complement Module, domain 1"/>
    <property type="match status" value="1"/>
</dbReference>